<dbReference type="EMBL" id="BGZK01000267">
    <property type="protein sequence ID" value="GBP32921.1"/>
    <property type="molecule type" value="Genomic_DNA"/>
</dbReference>
<dbReference type="Proteomes" id="UP000299102">
    <property type="component" value="Unassembled WGS sequence"/>
</dbReference>
<proteinExistence type="predicted"/>
<name>A0A4C1V2A3_EUMVA</name>
<accession>A0A4C1V2A3</accession>
<organism evidence="2 3">
    <name type="scientific">Eumeta variegata</name>
    <name type="common">Bagworm moth</name>
    <name type="synonym">Eumeta japonica</name>
    <dbReference type="NCBI Taxonomy" id="151549"/>
    <lineage>
        <taxon>Eukaryota</taxon>
        <taxon>Metazoa</taxon>
        <taxon>Ecdysozoa</taxon>
        <taxon>Arthropoda</taxon>
        <taxon>Hexapoda</taxon>
        <taxon>Insecta</taxon>
        <taxon>Pterygota</taxon>
        <taxon>Neoptera</taxon>
        <taxon>Endopterygota</taxon>
        <taxon>Lepidoptera</taxon>
        <taxon>Glossata</taxon>
        <taxon>Ditrysia</taxon>
        <taxon>Tineoidea</taxon>
        <taxon>Psychidae</taxon>
        <taxon>Oiketicinae</taxon>
        <taxon>Eumeta</taxon>
    </lineage>
</organism>
<feature type="region of interest" description="Disordered" evidence="1">
    <location>
        <begin position="24"/>
        <end position="45"/>
    </location>
</feature>
<sequence length="140" mass="15932">MLGIGRDLMVKLDIAVHQSRAEFNETPRRRVHTRARPDKSPHIAARRGTGHISCKFGRPFSLAGARPHAADRPKTDNIELVHVRRRKSEIFIFGRPSRRARPVFSLRLVSYFGHVARPGRPPYEIHNAGIKSSPGRFIEK</sequence>
<protein>
    <submittedName>
        <fullName evidence="2">Uncharacterized protein</fullName>
    </submittedName>
</protein>
<gene>
    <name evidence="2" type="ORF">EVAR_20098_1</name>
</gene>
<comment type="caution">
    <text evidence="2">The sequence shown here is derived from an EMBL/GenBank/DDBJ whole genome shotgun (WGS) entry which is preliminary data.</text>
</comment>
<reference evidence="2 3" key="1">
    <citation type="journal article" date="2019" name="Commun. Biol.">
        <title>The bagworm genome reveals a unique fibroin gene that provides high tensile strength.</title>
        <authorList>
            <person name="Kono N."/>
            <person name="Nakamura H."/>
            <person name="Ohtoshi R."/>
            <person name="Tomita M."/>
            <person name="Numata K."/>
            <person name="Arakawa K."/>
        </authorList>
    </citation>
    <scope>NUCLEOTIDE SEQUENCE [LARGE SCALE GENOMIC DNA]</scope>
</reference>
<dbReference type="AlphaFoldDB" id="A0A4C1V2A3"/>
<evidence type="ECO:0000256" key="1">
    <source>
        <dbReference type="SAM" id="MobiDB-lite"/>
    </source>
</evidence>
<evidence type="ECO:0000313" key="3">
    <source>
        <dbReference type="Proteomes" id="UP000299102"/>
    </source>
</evidence>
<keyword evidence="3" id="KW-1185">Reference proteome</keyword>
<evidence type="ECO:0000313" key="2">
    <source>
        <dbReference type="EMBL" id="GBP32921.1"/>
    </source>
</evidence>